<dbReference type="EMBL" id="QCXQ01000002">
    <property type="protein sequence ID" value="PWG00397.1"/>
    <property type="molecule type" value="Genomic_DNA"/>
</dbReference>
<feature type="domain" description="HTH merR-type" evidence="6">
    <location>
        <begin position="1"/>
        <end position="70"/>
    </location>
</feature>
<dbReference type="Pfam" id="PF13411">
    <property type="entry name" value="MerR_1"/>
    <property type="match status" value="1"/>
</dbReference>
<dbReference type="PANTHER" id="PTHR30204">
    <property type="entry name" value="REDOX-CYCLING DRUG-SENSING TRANSCRIPTIONAL ACTIVATOR SOXR"/>
    <property type="match status" value="1"/>
</dbReference>
<evidence type="ECO:0000259" key="6">
    <source>
        <dbReference type="PROSITE" id="PS50937"/>
    </source>
</evidence>
<keyword evidence="8" id="KW-1185">Reference proteome</keyword>
<evidence type="ECO:0000256" key="3">
    <source>
        <dbReference type="ARBA" id="ARBA00023125"/>
    </source>
</evidence>
<evidence type="ECO:0000313" key="8">
    <source>
        <dbReference type="Proteomes" id="UP000245080"/>
    </source>
</evidence>
<evidence type="ECO:0000256" key="5">
    <source>
        <dbReference type="SAM" id="Coils"/>
    </source>
</evidence>
<dbReference type="PROSITE" id="PS50937">
    <property type="entry name" value="HTH_MERR_2"/>
    <property type="match status" value="1"/>
</dbReference>
<dbReference type="AlphaFoldDB" id="A0A2V1MZJ0"/>
<protein>
    <submittedName>
        <fullName evidence="7">MerR family transcriptional regulator</fullName>
    </submittedName>
</protein>
<dbReference type="GO" id="GO:0003700">
    <property type="term" value="F:DNA-binding transcription factor activity"/>
    <property type="evidence" value="ECO:0007669"/>
    <property type="project" value="InterPro"/>
</dbReference>
<feature type="coiled-coil region" evidence="5">
    <location>
        <begin position="91"/>
        <end position="118"/>
    </location>
</feature>
<keyword evidence="2" id="KW-0805">Transcription regulation</keyword>
<sequence>MYSIKEVADRFGVSKNTLRYYESEGLLPPITRDQQGIRHYSDSDVEAVNKVVHFRRLGATVKETKNFVQLSETDFTPAKVDEALTFLTHLDVELDKRIADIEQQKQFLKQKLTHLKQLKQQPDA</sequence>
<keyword evidence="4" id="KW-0804">Transcription</keyword>
<proteinExistence type="predicted"/>
<organism evidence="7 8">
    <name type="scientific">Levilactobacillus bambusae</name>
    <dbReference type="NCBI Taxonomy" id="2024736"/>
    <lineage>
        <taxon>Bacteria</taxon>
        <taxon>Bacillati</taxon>
        <taxon>Bacillota</taxon>
        <taxon>Bacilli</taxon>
        <taxon>Lactobacillales</taxon>
        <taxon>Lactobacillaceae</taxon>
        <taxon>Levilactobacillus</taxon>
    </lineage>
</organism>
<reference evidence="7 8" key="1">
    <citation type="journal article" date="2018" name="Int. J. Syst. Evol. Microbiol.">
        <title>Lactobacillus bambusae sp. nov., isolated from a traditional fermented Ma-bamboo shoots of Taiwan.</title>
        <authorList>
            <person name="Wang L.-T."/>
        </authorList>
    </citation>
    <scope>NUCLEOTIDE SEQUENCE [LARGE SCALE GENOMIC DNA]</scope>
    <source>
        <strain evidence="7 8">BS-W1</strain>
    </source>
</reference>
<dbReference type="CDD" id="cd01109">
    <property type="entry name" value="HTH_YyaN"/>
    <property type="match status" value="1"/>
</dbReference>
<dbReference type="InterPro" id="IPR047057">
    <property type="entry name" value="MerR_fam"/>
</dbReference>
<accession>A0A2V1MZJ0</accession>
<dbReference type="PANTHER" id="PTHR30204:SF69">
    <property type="entry name" value="MERR-FAMILY TRANSCRIPTIONAL REGULATOR"/>
    <property type="match status" value="1"/>
</dbReference>
<dbReference type="Gene3D" id="1.10.1660.10">
    <property type="match status" value="1"/>
</dbReference>
<evidence type="ECO:0000313" key="7">
    <source>
        <dbReference type="EMBL" id="PWG00397.1"/>
    </source>
</evidence>
<dbReference type="GO" id="GO:0003677">
    <property type="term" value="F:DNA binding"/>
    <property type="evidence" value="ECO:0007669"/>
    <property type="project" value="UniProtKB-KW"/>
</dbReference>
<evidence type="ECO:0000256" key="1">
    <source>
        <dbReference type="ARBA" id="ARBA00022491"/>
    </source>
</evidence>
<evidence type="ECO:0000256" key="2">
    <source>
        <dbReference type="ARBA" id="ARBA00023015"/>
    </source>
</evidence>
<name>A0A2V1MZJ0_9LACO</name>
<comment type="caution">
    <text evidence="7">The sequence shown here is derived from an EMBL/GenBank/DDBJ whole genome shotgun (WGS) entry which is preliminary data.</text>
</comment>
<keyword evidence="1" id="KW-0678">Repressor</keyword>
<dbReference type="InterPro" id="IPR009061">
    <property type="entry name" value="DNA-bd_dom_put_sf"/>
</dbReference>
<gene>
    <name evidence="7" type="ORF">DCM90_05580</name>
</gene>
<dbReference type="Proteomes" id="UP000245080">
    <property type="component" value="Unassembled WGS sequence"/>
</dbReference>
<dbReference type="RefSeq" id="WP_109250345.1">
    <property type="nucleotide sequence ID" value="NZ_QCXQ01000002.1"/>
</dbReference>
<keyword evidence="3" id="KW-0238">DNA-binding</keyword>
<keyword evidence="5" id="KW-0175">Coiled coil</keyword>
<dbReference type="PRINTS" id="PR00040">
    <property type="entry name" value="HTHMERR"/>
</dbReference>
<dbReference type="InterPro" id="IPR000551">
    <property type="entry name" value="MerR-type_HTH_dom"/>
</dbReference>
<evidence type="ECO:0000256" key="4">
    <source>
        <dbReference type="ARBA" id="ARBA00023163"/>
    </source>
</evidence>
<dbReference type="OrthoDB" id="9791488at2"/>
<dbReference type="SUPFAM" id="SSF46955">
    <property type="entry name" value="Putative DNA-binding domain"/>
    <property type="match status" value="1"/>
</dbReference>
<dbReference type="SMART" id="SM00422">
    <property type="entry name" value="HTH_MERR"/>
    <property type="match status" value="1"/>
</dbReference>